<dbReference type="Proteomes" id="UP000265618">
    <property type="component" value="Unassembled WGS sequence"/>
</dbReference>
<organism evidence="1 2">
    <name type="scientific">Kipferlia bialata</name>
    <dbReference type="NCBI Taxonomy" id="797122"/>
    <lineage>
        <taxon>Eukaryota</taxon>
        <taxon>Metamonada</taxon>
        <taxon>Carpediemonas-like organisms</taxon>
        <taxon>Kipferlia</taxon>
    </lineage>
</organism>
<protein>
    <submittedName>
        <fullName evidence="1">Uncharacterized protein</fullName>
    </submittedName>
</protein>
<proteinExistence type="predicted"/>
<evidence type="ECO:0000313" key="2">
    <source>
        <dbReference type="Proteomes" id="UP000265618"/>
    </source>
</evidence>
<sequence length="42" mass="4552">AFTPLNQASLGANVIAVTLHKKKRQATSRVYNTSARPASLNR</sequence>
<reference evidence="1 2" key="1">
    <citation type="journal article" date="2018" name="PLoS ONE">
        <title>The draft genome of Kipferlia bialata reveals reductive genome evolution in fornicate parasites.</title>
        <authorList>
            <person name="Tanifuji G."/>
            <person name="Takabayashi S."/>
            <person name="Kume K."/>
            <person name="Takagi M."/>
            <person name="Nakayama T."/>
            <person name="Kamikawa R."/>
            <person name="Inagaki Y."/>
            <person name="Hashimoto T."/>
        </authorList>
    </citation>
    <scope>NUCLEOTIDE SEQUENCE [LARGE SCALE GENOMIC DNA]</scope>
    <source>
        <strain evidence="1">NY0173</strain>
    </source>
</reference>
<evidence type="ECO:0000313" key="1">
    <source>
        <dbReference type="EMBL" id="GCA64714.1"/>
    </source>
</evidence>
<name>A0A391NU13_9EUKA</name>
<keyword evidence="2" id="KW-1185">Reference proteome</keyword>
<accession>A0A391NU13</accession>
<dbReference type="AlphaFoldDB" id="A0A391NU13"/>
<comment type="caution">
    <text evidence="1">The sequence shown here is derived from an EMBL/GenBank/DDBJ whole genome shotgun (WGS) entry which is preliminary data.</text>
</comment>
<dbReference type="EMBL" id="BDIP01008294">
    <property type="protein sequence ID" value="GCA64714.1"/>
    <property type="molecule type" value="Genomic_DNA"/>
</dbReference>
<feature type="non-terminal residue" evidence="1">
    <location>
        <position position="1"/>
    </location>
</feature>
<gene>
    <name evidence="1" type="ORF">KIPB_015161</name>
</gene>